<dbReference type="GO" id="GO:0055085">
    <property type="term" value="P:transmembrane transport"/>
    <property type="evidence" value="ECO:0007669"/>
    <property type="project" value="InterPro"/>
</dbReference>
<dbReference type="InterPro" id="IPR035906">
    <property type="entry name" value="MetI-like_sf"/>
</dbReference>
<evidence type="ECO:0000259" key="8">
    <source>
        <dbReference type="PROSITE" id="PS50928"/>
    </source>
</evidence>
<keyword evidence="5 7" id="KW-1133">Transmembrane helix</keyword>
<feature type="transmembrane region" description="Helical" evidence="7">
    <location>
        <begin position="252"/>
        <end position="273"/>
    </location>
</feature>
<evidence type="ECO:0000313" key="9">
    <source>
        <dbReference type="EMBL" id="TCK92908.1"/>
    </source>
</evidence>
<dbReference type="SUPFAM" id="SSF161098">
    <property type="entry name" value="MetI-like"/>
    <property type="match status" value="1"/>
</dbReference>
<feature type="transmembrane region" description="Helical" evidence="7">
    <location>
        <begin position="30"/>
        <end position="52"/>
    </location>
</feature>
<comment type="caution">
    <text evidence="9">The sequence shown here is derived from an EMBL/GenBank/DDBJ whole genome shotgun (WGS) entry which is preliminary data.</text>
</comment>
<name>A0A4R1MJF0_9FIRM</name>
<dbReference type="PANTHER" id="PTHR30183">
    <property type="entry name" value="MOLYBDENUM TRANSPORT SYSTEM PERMEASE PROTEIN MODB"/>
    <property type="match status" value="1"/>
</dbReference>
<dbReference type="AlphaFoldDB" id="A0A4R1MJF0"/>
<dbReference type="InterPro" id="IPR000515">
    <property type="entry name" value="MetI-like"/>
</dbReference>
<sequence>MSFNIDMALKQRASKTLENEMKSKKSYTKIFLKGMVWLNAMTIALILGSMFLNVSVESMQHIMTMELLSAVSISFASVIISMAFVIIIGIPIAFVLATKKDKKYKYMEGIICLPMVLPPTVAGLALLMTFGRNGLVGGFLNSLGIAIPFTILAVIITQIFIVSPFFIQIVKNEFQTIDPKIIEAAKVCGATDAQLITKIYMPIAKRSIFTGLILCVLRALGEFGATIMFAGNMVGRTQTLTLRIYSLYQIDIMQGVSLAVIQLIMILLVFFALKHTTNKWIHKR</sequence>
<keyword evidence="3" id="KW-1003">Cell membrane</keyword>
<evidence type="ECO:0000313" key="10">
    <source>
        <dbReference type="Proteomes" id="UP000294545"/>
    </source>
</evidence>
<comment type="subcellular location">
    <subcellularLocation>
        <location evidence="1 7">Cell membrane</location>
        <topology evidence="1 7">Multi-pass membrane protein</topology>
    </subcellularLocation>
</comment>
<feature type="transmembrane region" description="Helical" evidence="7">
    <location>
        <begin position="208"/>
        <end position="232"/>
    </location>
</feature>
<dbReference type="OrthoDB" id="9774448at2"/>
<keyword evidence="2 7" id="KW-0813">Transport</keyword>
<protein>
    <submittedName>
        <fullName evidence="9">Molybdate transport system permease protein</fullName>
    </submittedName>
</protein>
<evidence type="ECO:0000256" key="3">
    <source>
        <dbReference type="ARBA" id="ARBA00022475"/>
    </source>
</evidence>
<accession>A0A4R1MJF0</accession>
<dbReference type="PANTHER" id="PTHR30183:SF3">
    <property type="entry name" value="MOLYBDENUM TRANSPORT SYSTEM PERMEASE PROTEIN MODB"/>
    <property type="match status" value="1"/>
</dbReference>
<gene>
    <name evidence="9" type="ORF">EDC19_2064</name>
</gene>
<organism evidence="9 10">
    <name type="scientific">Natranaerovirga hydrolytica</name>
    <dbReference type="NCBI Taxonomy" id="680378"/>
    <lineage>
        <taxon>Bacteria</taxon>
        <taxon>Bacillati</taxon>
        <taxon>Bacillota</taxon>
        <taxon>Clostridia</taxon>
        <taxon>Lachnospirales</taxon>
        <taxon>Natranaerovirgaceae</taxon>
        <taxon>Natranaerovirga</taxon>
    </lineage>
</organism>
<dbReference type="GO" id="GO:0005886">
    <property type="term" value="C:plasma membrane"/>
    <property type="evidence" value="ECO:0007669"/>
    <property type="project" value="UniProtKB-SubCell"/>
</dbReference>
<feature type="transmembrane region" description="Helical" evidence="7">
    <location>
        <begin position="72"/>
        <end position="97"/>
    </location>
</feature>
<dbReference type="Gene3D" id="1.10.3720.10">
    <property type="entry name" value="MetI-like"/>
    <property type="match status" value="1"/>
</dbReference>
<dbReference type="Proteomes" id="UP000294545">
    <property type="component" value="Unassembled WGS sequence"/>
</dbReference>
<evidence type="ECO:0000256" key="4">
    <source>
        <dbReference type="ARBA" id="ARBA00022692"/>
    </source>
</evidence>
<reference evidence="9 10" key="1">
    <citation type="submission" date="2019-03" db="EMBL/GenBank/DDBJ databases">
        <title>Genomic Encyclopedia of Type Strains, Phase IV (KMG-IV): sequencing the most valuable type-strain genomes for metagenomic binning, comparative biology and taxonomic classification.</title>
        <authorList>
            <person name="Goeker M."/>
        </authorList>
    </citation>
    <scope>NUCLEOTIDE SEQUENCE [LARGE SCALE GENOMIC DNA]</scope>
    <source>
        <strain evidence="9 10">DSM 24176</strain>
    </source>
</reference>
<feature type="transmembrane region" description="Helical" evidence="7">
    <location>
        <begin position="143"/>
        <end position="167"/>
    </location>
</feature>
<feature type="transmembrane region" description="Helical" evidence="7">
    <location>
        <begin position="109"/>
        <end position="131"/>
    </location>
</feature>
<proteinExistence type="inferred from homology"/>
<dbReference type="EMBL" id="SMGQ01000013">
    <property type="protein sequence ID" value="TCK92908.1"/>
    <property type="molecule type" value="Genomic_DNA"/>
</dbReference>
<keyword evidence="10" id="KW-1185">Reference proteome</keyword>
<comment type="similarity">
    <text evidence="7">Belongs to the binding-protein-dependent transport system permease family.</text>
</comment>
<evidence type="ECO:0000256" key="7">
    <source>
        <dbReference type="RuleBase" id="RU363032"/>
    </source>
</evidence>
<evidence type="ECO:0000256" key="2">
    <source>
        <dbReference type="ARBA" id="ARBA00022448"/>
    </source>
</evidence>
<dbReference type="PROSITE" id="PS50928">
    <property type="entry name" value="ABC_TM1"/>
    <property type="match status" value="1"/>
</dbReference>
<dbReference type="Pfam" id="PF00528">
    <property type="entry name" value="BPD_transp_1"/>
    <property type="match status" value="1"/>
</dbReference>
<keyword evidence="4 7" id="KW-0812">Transmembrane</keyword>
<evidence type="ECO:0000256" key="5">
    <source>
        <dbReference type="ARBA" id="ARBA00022989"/>
    </source>
</evidence>
<keyword evidence="6 7" id="KW-0472">Membrane</keyword>
<evidence type="ECO:0000256" key="1">
    <source>
        <dbReference type="ARBA" id="ARBA00004651"/>
    </source>
</evidence>
<dbReference type="RefSeq" id="WP_132282757.1">
    <property type="nucleotide sequence ID" value="NZ_SMGQ01000013.1"/>
</dbReference>
<feature type="domain" description="ABC transmembrane type-1" evidence="8">
    <location>
        <begin position="71"/>
        <end position="273"/>
    </location>
</feature>
<evidence type="ECO:0000256" key="6">
    <source>
        <dbReference type="ARBA" id="ARBA00023136"/>
    </source>
</evidence>
<dbReference type="CDD" id="cd06261">
    <property type="entry name" value="TM_PBP2"/>
    <property type="match status" value="1"/>
</dbReference>